<feature type="compositionally biased region" description="Gly residues" evidence="1">
    <location>
        <begin position="198"/>
        <end position="208"/>
    </location>
</feature>
<dbReference type="EMBL" id="MF459647">
    <property type="protein sequence ID" value="ASU03706.1"/>
    <property type="molecule type" value="Genomic_DNA"/>
</dbReference>
<name>A0A223LJG7_9CAUD</name>
<evidence type="ECO:0000313" key="3">
    <source>
        <dbReference type="Proteomes" id="UP000222624"/>
    </source>
</evidence>
<reference evidence="3" key="1">
    <citation type="submission" date="2017-07" db="EMBL/GenBank/DDBJ databases">
        <authorList>
            <person name="Bickmore M.X."/>
            <person name="Vaden K."/>
            <person name="Brady T.S."/>
            <person name="Tateoka O.B."/>
            <person name="Carter J.L."/>
            <person name="Pape J.A."/>
            <person name="Robinson D.M."/>
            <person name="Russell K.A."/>
            <person name="Staley L.A."/>
            <person name="Stettler J.M."/>
            <person name="Townsend M.H."/>
            <person name="Wienclaw T."/>
            <person name="Williamson T.L."/>
            <person name="Kruger J.L."/>
            <person name="Berg J.A."/>
            <person name="Sharma R."/>
            <person name="Payne A.M."/>
            <person name="Fajardo C.P."/>
            <person name="Breakwell D.P."/>
            <person name="Hope S."/>
            <person name="Grose J.H."/>
        </authorList>
    </citation>
    <scope>NUCLEOTIDE SEQUENCE [LARGE SCALE GENOMIC DNA]</scope>
</reference>
<protein>
    <submittedName>
        <fullName evidence="2">Uncharacterized protein</fullName>
    </submittedName>
</protein>
<evidence type="ECO:0000256" key="1">
    <source>
        <dbReference type="SAM" id="MobiDB-lite"/>
    </source>
</evidence>
<dbReference type="Proteomes" id="UP000222624">
    <property type="component" value="Genome"/>
</dbReference>
<gene>
    <name evidence="2" type="ORF">JOAD_209</name>
</gene>
<proteinExistence type="predicted"/>
<organism evidence="2 3">
    <name type="scientific">Erwinia phage vB_EamM_Joad</name>
    <dbReference type="NCBI Taxonomy" id="2026081"/>
    <lineage>
        <taxon>Viruses</taxon>
        <taxon>Duplodnaviria</taxon>
        <taxon>Heunggongvirae</taxon>
        <taxon>Uroviricota</taxon>
        <taxon>Caudoviricetes</taxon>
        <taxon>Chimalliviridae</taxon>
        <taxon>Risingsunvirus</taxon>
        <taxon>Risingsunvirus risingsun</taxon>
    </lineage>
</organism>
<feature type="region of interest" description="Disordered" evidence="1">
    <location>
        <begin position="182"/>
        <end position="220"/>
    </location>
</feature>
<evidence type="ECO:0000313" key="2">
    <source>
        <dbReference type="EMBL" id="ASU03706.1"/>
    </source>
</evidence>
<sequence>MDANLQLFLDKFIEVNKQKYADEPEVLALLEGLTLADVVFDSIEIDESLGEGGRIASFHSPSRKFNAPQQQWLCSTLQGKNVVTFTDAKVFDDKASVKALTAPGVYLHKAGDATAVSVLTAEDVADVDTATQNIIAALTGAANYELKVEDLLIPTFTLGTDFEGLVSSHCIEDTFNVYFIPKATAPSEPGDGGETDPGTGGGETGGEGEGGEPEVDPNEPVITPEMEAEDKALADPTAGGIYSDVGDKGFGVLTVPREISEETANIATITGMTFGLVGAGSLQVETLNENA</sequence>
<accession>A0A223LJG7</accession>